<dbReference type="PANTHER" id="PTHR30461">
    <property type="entry name" value="DNA-INVERTASE FROM LAMBDOID PROPHAGE"/>
    <property type="match status" value="1"/>
</dbReference>
<comment type="caution">
    <text evidence="3">The sequence shown here is derived from an EMBL/GenBank/DDBJ whole genome shotgun (WGS) entry which is preliminary data.</text>
</comment>
<dbReference type="Gene3D" id="3.90.1750.20">
    <property type="entry name" value="Putative Large Serine Recombinase, Chain B, Domain 2"/>
    <property type="match status" value="1"/>
</dbReference>
<dbReference type="RefSeq" id="WP_142089639.1">
    <property type="nucleotide sequence ID" value="NZ_SZUV01000003.1"/>
</dbReference>
<sequence>MPTAAIYARFSSDQQRETSIEDQVRRCKSIAERNGYTVPDQLIFSDSAISGSEKATTKREGYKKLLDAWDSGKFECLILDEISRISRSLKETIKINDRIVQTSVRLLTVDGRDSQAANWREWLEIGAIFAEKFLHSTAFRVRRGMAGQLQRGYEVNSPPYGYDAVPVGISGEPITIGEERVGTRWMINPEEAKIVVSMFQMRKNGKSFTQICHYLNASGIKPPRASKNPEGIAYWRPGTVRRLLSNEVFCGILVTTDSELTESNTPIKKKGKTVRYDRPHLRILDDALWIACNKTNGVRASYGGGKNPLSGLIECGACGTKLSLSSTGKNQTFVQSFYCASCAQRKGVGLTSAVSGSGHTAKAGVETMLRFCLQRIVDDPLIRKAFKDRLRAKLSGNGQSEVRGLQEECRQAEKKYTRAVALLSRINDDEQLSKTIIALYSSWKTLEARYLRKQAASGQVDQKTIARQLQFDPAKAVSGIFDAGLPPERLRAVLRGIFPRIISNGKTDRFTSHFQMSICPGALAAIGTGTEVQDKGFVTLHIRLTARTKGARGWLVEEIAEQENRTSGSTSG</sequence>
<gene>
    <name evidence="3" type="ORF">DLNHIDIE_02992</name>
</gene>
<evidence type="ECO:0000259" key="2">
    <source>
        <dbReference type="PROSITE" id="PS51737"/>
    </source>
</evidence>
<dbReference type="Gene3D" id="3.40.50.1390">
    <property type="entry name" value="Resolvase, N-terminal catalytic domain"/>
    <property type="match status" value="1"/>
</dbReference>
<dbReference type="PROSITE" id="PS51736">
    <property type="entry name" value="RECOMBINASES_3"/>
    <property type="match status" value="1"/>
</dbReference>
<dbReference type="PANTHER" id="PTHR30461:SF23">
    <property type="entry name" value="DNA RECOMBINASE-RELATED"/>
    <property type="match status" value="1"/>
</dbReference>
<organism evidence="3 4">
    <name type="scientific">Acidithiobacillus thiooxidans ATCC 19377</name>
    <dbReference type="NCBI Taxonomy" id="637390"/>
    <lineage>
        <taxon>Bacteria</taxon>
        <taxon>Pseudomonadati</taxon>
        <taxon>Pseudomonadota</taxon>
        <taxon>Acidithiobacillia</taxon>
        <taxon>Acidithiobacillales</taxon>
        <taxon>Acidithiobacillaceae</taxon>
        <taxon>Acidithiobacillus</taxon>
    </lineage>
</organism>
<dbReference type="Pfam" id="PF00239">
    <property type="entry name" value="Resolvase"/>
    <property type="match status" value="1"/>
</dbReference>
<accession>A0A543PZS7</accession>
<name>A0A543PZS7_ACITH</name>
<dbReference type="SUPFAM" id="SSF53041">
    <property type="entry name" value="Resolvase-like"/>
    <property type="match status" value="1"/>
</dbReference>
<dbReference type="PROSITE" id="PS51737">
    <property type="entry name" value="RECOMBINASE_DNA_BIND"/>
    <property type="match status" value="1"/>
</dbReference>
<reference evidence="3 4" key="1">
    <citation type="submission" date="2019-03" db="EMBL/GenBank/DDBJ databases">
        <title>New insights into Acidothiobacillus thiooxidans sulfur metabolism through coupled gene expression, solution geochemistry, microscopy and spectroscopy analyses.</title>
        <authorList>
            <person name="Camacho D."/>
            <person name="Frazao R."/>
            <person name="Fouillen A."/>
            <person name="Nanci A."/>
            <person name="Lang B.F."/>
            <person name="Apte S.C."/>
            <person name="Baron C."/>
            <person name="Warren L.A."/>
        </authorList>
    </citation>
    <scope>NUCLEOTIDE SEQUENCE [LARGE SCALE GENOMIC DNA]</scope>
    <source>
        <strain evidence="3 4">ATCC 19377</strain>
    </source>
</reference>
<dbReference type="AlphaFoldDB" id="A0A543PZS7"/>
<dbReference type="InterPro" id="IPR050639">
    <property type="entry name" value="SSR_resolvase"/>
</dbReference>
<dbReference type="EMBL" id="SZUV01000003">
    <property type="protein sequence ID" value="TQN49585.1"/>
    <property type="molecule type" value="Genomic_DNA"/>
</dbReference>
<feature type="domain" description="Resolvase/invertase-type recombinase catalytic" evidence="1">
    <location>
        <begin position="3"/>
        <end position="152"/>
    </location>
</feature>
<evidence type="ECO:0000259" key="1">
    <source>
        <dbReference type="PROSITE" id="PS51736"/>
    </source>
</evidence>
<dbReference type="GO" id="GO:0003677">
    <property type="term" value="F:DNA binding"/>
    <property type="evidence" value="ECO:0007669"/>
    <property type="project" value="InterPro"/>
</dbReference>
<protein>
    <recommendedName>
        <fullName evidence="5">Recombinase family protein</fullName>
    </recommendedName>
</protein>
<dbReference type="InterPro" id="IPR011109">
    <property type="entry name" value="DNA_bind_recombinase_dom"/>
</dbReference>
<proteinExistence type="predicted"/>
<dbReference type="CDD" id="cd00338">
    <property type="entry name" value="Ser_Recombinase"/>
    <property type="match status" value="1"/>
</dbReference>
<dbReference type="InterPro" id="IPR006119">
    <property type="entry name" value="Resolv_N"/>
</dbReference>
<dbReference type="GO" id="GO:0000150">
    <property type="term" value="F:DNA strand exchange activity"/>
    <property type="evidence" value="ECO:0007669"/>
    <property type="project" value="InterPro"/>
</dbReference>
<dbReference type="Pfam" id="PF07508">
    <property type="entry name" value="Recombinase"/>
    <property type="match status" value="1"/>
</dbReference>
<dbReference type="InterPro" id="IPR036162">
    <property type="entry name" value="Resolvase-like_N_sf"/>
</dbReference>
<evidence type="ECO:0000313" key="3">
    <source>
        <dbReference type="EMBL" id="TQN49585.1"/>
    </source>
</evidence>
<feature type="domain" description="Recombinase" evidence="2">
    <location>
        <begin position="159"/>
        <end position="302"/>
    </location>
</feature>
<evidence type="ECO:0000313" key="4">
    <source>
        <dbReference type="Proteomes" id="UP000315403"/>
    </source>
</evidence>
<dbReference type="InterPro" id="IPR038109">
    <property type="entry name" value="DNA_bind_recomb_sf"/>
</dbReference>
<dbReference type="Proteomes" id="UP000315403">
    <property type="component" value="Unassembled WGS sequence"/>
</dbReference>
<dbReference type="SMART" id="SM00857">
    <property type="entry name" value="Resolvase"/>
    <property type="match status" value="1"/>
</dbReference>
<evidence type="ECO:0008006" key="5">
    <source>
        <dbReference type="Google" id="ProtNLM"/>
    </source>
</evidence>